<feature type="non-terminal residue" evidence="2">
    <location>
        <position position="117"/>
    </location>
</feature>
<evidence type="ECO:0000256" key="1">
    <source>
        <dbReference type="SAM" id="MobiDB-lite"/>
    </source>
</evidence>
<keyword evidence="3" id="KW-1185">Reference proteome</keyword>
<feature type="non-terminal residue" evidence="2">
    <location>
        <position position="1"/>
    </location>
</feature>
<comment type="caution">
    <text evidence="2">The sequence shown here is derived from an EMBL/GenBank/DDBJ whole genome shotgun (WGS) entry which is preliminary data.</text>
</comment>
<accession>A0A9P7Z437</accession>
<dbReference type="OrthoDB" id="4838114at2759"/>
<sequence>FGDFEEVNNEYSDSDMEGSVMNRNNSSLRPALPQRSEKRNSRHMESTVELLSLEISTEKTIGQRVEASDPHEQYLSSEEDVSFSEYDDDLDSLMDFESSPETGTEAGTPPGSRGSSR</sequence>
<dbReference type="EMBL" id="MU253874">
    <property type="protein sequence ID" value="KAG9244945.1"/>
    <property type="molecule type" value="Genomic_DNA"/>
</dbReference>
<organism evidence="2 3">
    <name type="scientific">Calycina marina</name>
    <dbReference type="NCBI Taxonomy" id="1763456"/>
    <lineage>
        <taxon>Eukaryota</taxon>
        <taxon>Fungi</taxon>
        <taxon>Dikarya</taxon>
        <taxon>Ascomycota</taxon>
        <taxon>Pezizomycotina</taxon>
        <taxon>Leotiomycetes</taxon>
        <taxon>Helotiales</taxon>
        <taxon>Pezizellaceae</taxon>
        <taxon>Calycina</taxon>
    </lineage>
</organism>
<name>A0A9P7Z437_9HELO</name>
<reference evidence="2" key="1">
    <citation type="journal article" date="2021" name="IMA Fungus">
        <title>Genomic characterization of three marine fungi, including Emericellopsis atlantica sp. nov. with signatures of a generalist lifestyle and marine biomass degradation.</title>
        <authorList>
            <person name="Hagestad O.C."/>
            <person name="Hou L."/>
            <person name="Andersen J.H."/>
            <person name="Hansen E.H."/>
            <person name="Altermark B."/>
            <person name="Li C."/>
            <person name="Kuhnert E."/>
            <person name="Cox R.J."/>
            <person name="Crous P.W."/>
            <person name="Spatafora J.W."/>
            <person name="Lail K."/>
            <person name="Amirebrahimi M."/>
            <person name="Lipzen A."/>
            <person name="Pangilinan J."/>
            <person name="Andreopoulos W."/>
            <person name="Hayes R.D."/>
            <person name="Ng V."/>
            <person name="Grigoriev I.V."/>
            <person name="Jackson S.A."/>
            <person name="Sutton T.D.S."/>
            <person name="Dobson A.D.W."/>
            <person name="Rama T."/>
        </authorList>
    </citation>
    <scope>NUCLEOTIDE SEQUENCE</scope>
    <source>
        <strain evidence="2">TRa3180A</strain>
    </source>
</reference>
<dbReference type="AlphaFoldDB" id="A0A9P7Z437"/>
<gene>
    <name evidence="2" type="ORF">BJ878DRAFT_401009</name>
</gene>
<feature type="compositionally biased region" description="Acidic residues" evidence="1">
    <location>
        <begin position="1"/>
        <end position="16"/>
    </location>
</feature>
<protein>
    <submittedName>
        <fullName evidence="2">Uncharacterized protein</fullName>
    </submittedName>
</protein>
<proteinExistence type="predicted"/>
<evidence type="ECO:0000313" key="2">
    <source>
        <dbReference type="EMBL" id="KAG9244945.1"/>
    </source>
</evidence>
<dbReference type="Proteomes" id="UP000887226">
    <property type="component" value="Unassembled WGS sequence"/>
</dbReference>
<feature type="compositionally biased region" description="Basic and acidic residues" evidence="1">
    <location>
        <begin position="35"/>
        <end position="46"/>
    </location>
</feature>
<evidence type="ECO:0000313" key="3">
    <source>
        <dbReference type="Proteomes" id="UP000887226"/>
    </source>
</evidence>
<feature type="region of interest" description="Disordered" evidence="1">
    <location>
        <begin position="1"/>
        <end position="47"/>
    </location>
</feature>
<feature type="compositionally biased region" description="Acidic residues" evidence="1">
    <location>
        <begin position="77"/>
        <end position="94"/>
    </location>
</feature>
<feature type="region of interest" description="Disordered" evidence="1">
    <location>
        <begin position="61"/>
        <end position="117"/>
    </location>
</feature>